<dbReference type="Proteomes" id="UP000887579">
    <property type="component" value="Unplaced"/>
</dbReference>
<evidence type="ECO:0000313" key="1">
    <source>
        <dbReference type="Proteomes" id="UP000887579"/>
    </source>
</evidence>
<sequence>MEISGNLSPILGSSLVRLDAMRLKQLQCEKVYKAIDNICQISADSVHLRTPLTTCDKIIQSDHTLYIAWEYDEEKDVSRLLGILKIGHKKLFLYDRQMITYEGEFLCLLDFYVHFNYQRKGIGQKLFDYMLKNERIQAFQVPLDNPTVTLLAFMNKNYELIEPIWQNTNYVVFPQVFESVKYTEDETPEGWRRPATPRQIGNSSTQTRWLTHAISGHRSKGQATGSPVDADTSTEGTLANRAHQARQRKNQLLSSKPLW</sequence>
<reference evidence="2" key="1">
    <citation type="submission" date="2022-11" db="UniProtKB">
        <authorList>
            <consortium name="WormBaseParasite"/>
        </authorList>
    </citation>
    <scope>IDENTIFICATION</scope>
</reference>
<dbReference type="WBParaSite" id="ES5_v2.g8353.t1">
    <property type="protein sequence ID" value="ES5_v2.g8353.t1"/>
    <property type="gene ID" value="ES5_v2.g8353"/>
</dbReference>
<organism evidence="1 2">
    <name type="scientific">Panagrolaimus sp. ES5</name>
    <dbReference type="NCBI Taxonomy" id="591445"/>
    <lineage>
        <taxon>Eukaryota</taxon>
        <taxon>Metazoa</taxon>
        <taxon>Ecdysozoa</taxon>
        <taxon>Nematoda</taxon>
        <taxon>Chromadorea</taxon>
        <taxon>Rhabditida</taxon>
        <taxon>Tylenchina</taxon>
        <taxon>Panagrolaimomorpha</taxon>
        <taxon>Panagrolaimoidea</taxon>
        <taxon>Panagrolaimidae</taxon>
        <taxon>Panagrolaimus</taxon>
    </lineage>
</organism>
<name>A0AC34GUE2_9BILA</name>
<evidence type="ECO:0000313" key="2">
    <source>
        <dbReference type="WBParaSite" id="ES5_v2.g8353.t1"/>
    </source>
</evidence>
<accession>A0AC34GUE2</accession>
<proteinExistence type="predicted"/>
<protein>
    <submittedName>
        <fullName evidence="2">Alpha-tubulin N-acetyltransferase</fullName>
    </submittedName>
</protein>